<evidence type="ECO:0000313" key="3">
    <source>
        <dbReference type="EMBL" id="KAF2109767.1"/>
    </source>
</evidence>
<dbReference type="OrthoDB" id="3800893at2759"/>
<keyword evidence="4" id="KW-1185">Reference proteome</keyword>
<dbReference type="InterPro" id="IPR036085">
    <property type="entry name" value="PAZ_dom_sf"/>
</dbReference>
<evidence type="ECO:0000313" key="4">
    <source>
        <dbReference type="Proteomes" id="UP000799770"/>
    </source>
</evidence>
<dbReference type="AlphaFoldDB" id="A0A6A5YTD3"/>
<dbReference type="SUPFAM" id="SSF101690">
    <property type="entry name" value="PAZ domain"/>
    <property type="match status" value="1"/>
</dbReference>
<feature type="region of interest" description="Disordered" evidence="1">
    <location>
        <begin position="730"/>
        <end position="754"/>
    </location>
</feature>
<dbReference type="Gene3D" id="2.170.260.10">
    <property type="entry name" value="paz domain"/>
    <property type="match status" value="1"/>
</dbReference>
<dbReference type="InterPro" id="IPR003165">
    <property type="entry name" value="Piwi"/>
</dbReference>
<accession>A0A6A5YTD3</accession>
<feature type="region of interest" description="Disordered" evidence="1">
    <location>
        <begin position="318"/>
        <end position="368"/>
    </location>
</feature>
<organism evidence="3 4">
    <name type="scientific">Lophiotrema nucula</name>
    <dbReference type="NCBI Taxonomy" id="690887"/>
    <lineage>
        <taxon>Eukaryota</taxon>
        <taxon>Fungi</taxon>
        <taxon>Dikarya</taxon>
        <taxon>Ascomycota</taxon>
        <taxon>Pezizomycotina</taxon>
        <taxon>Dothideomycetes</taxon>
        <taxon>Pleosporomycetidae</taxon>
        <taxon>Pleosporales</taxon>
        <taxon>Lophiotremataceae</taxon>
        <taxon>Lophiotrema</taxon>
    </lineage>
</organism>
<feature type="domain" description="Piwi" evidence="2">
    <location>
        <begin position="606"/>
        <end position="862"/>
    </location>
</feature>
<dbReference type="PANTHER" id="PTHR22891">
    <property type="entry name" value="EUKARYOTIC TRANSLATION INITIATION FACTOR 2C"/>
    <property type="match status" value="1"/>
</dbReference>
<sequence length="1079" mass="120505">MSSSYSVMPMGVNSIPQSTPRFSHIQPTVTKEDFPEHKQPENGKVIVGWKSGSKTAVGRLHFQFAKSPPIHVITIRTFKIMLVDNEEVKFPILSRRVRYAAVKELQAGEHGIRKDALKLLDRSAIHIWDGNKGEDFVTDALVIPLGDYKKSLQAFRVLENKRVAISGVKYFRRSRKGRPQTSWDVICEVTGHTLLLPNFNDIRYRRAVDILIKRATSESPPRSIYGVDRETFYPVTNTIPPAVVLGMPIYLRCQPRLGLENVVHVDFDLVPMVPKQRVSDLLLSLFGATALTDKIDFDEPLIQKILIGLSVRKVDNYPSRSDSTASDYTNSHSTSNGLSEAATTSRDLHTPSRIPASPSPVASSHGPVAANSDRRIVDIQSGGGVTGLIRAEHDTAQGPKIIYLSVRQYFKRCLDYEIEYPQFPYANIGRQEPGYEVWVPLELLVVSHLQPVRGFRPLLSALKQANVASKWGPNHIRPLGDTLAGRISSHLGVNLDFVTSKAPRSICADPGPTRTMLPLQSSNKHIGIIYVASENSKLPVEGSAQQQSSNYPITSFSDDMRKGLMHIFCPGSPPTVAEVTSLKQILISSYRNMSPMRELLGSKPKMLFGVVDDHGRSDSDIKNIYAELQKLGNQELGALVICTRKSRLEAARRTYSGGDELYFPRHIMRKFSYMDGQLNFVRNKIPALLKNKTMVVGAHLHRPGPEVVKHCPSVASIVASIDFKATHYPGSSRLQPTLPSTTREEATEDNDSSEKRIGNVHSTIVDLGLMITERLEAWTAKGSEAPAHLLFYRDGLQFDFDNDAVVAKSLETVAEECQSMKDAYRQFLAKDLDSDDESAHDGTDAGARIKDLQITYVVVHKNTEISEDRFEIPDLSKSQRLTDGKVFGFAIGSDVSKAMYQFYVVRDDLGLRIDALKPLTADINSNYQLTGKINTALPVHYASKLCKRMYDYFHFCVSRDWNHVPSNIRRTRFPRVEDFKNDEEVKNLIQDYVLAGRVDQNPQAVPRSEPSKSSQTDPRSSIHQNTRESTEASGSVASPANGEAPPVPPKDRKSEEETSDYDANALPWHPDLNEKMFYL</sequence>
<dbReference type="EMBL" id="ML977341">
    <property type="protein sequence ID" value="KAF2109767.1"/>
    <property type="molecule type" value="Genomic_DNA"/>
</dbReference>
<dbReference type="SMART" id="SM00950">
    <property type="entry name" value="Piwi"/>
    <property type="match status" value="1"/>
</dbReference>
<dbReference type="SUPFAM" id="SSF53098">
    <property type="entry name" value="Ribonuclease H-like"/>
    <property type="match status" value="1"/>
</dbReference>
<feature type="compositionally biased region" description="Polar residues" evidence="1">
    <location>
        <begin position="318"/>
        <end position="345"/>
    </location>
</feature>
<reference evidence="3" key="1">
    <citation type="journal article" date="2020" name="Stud. Mycol.">
        <title>101 Dothideomycetes genomes: a test case for predicting lifestyles and emergence of pathogens.</title>
        <authorList>
            <person name="Haridas S."/>
            <person name="Albert R."/>
            <person name="Binder M."/>
            <person name="Bloem J."/>
            <person name="Labutti K."/>
            <person name="Salamov A."/>
            <person name="Andreopoulos B."/>
            <person name="Baker S."/>
            <person name="Barry K."/>
            <person name="Bills G."/>
            <person name="Bluhm B."/>
            <person name="Cannon C."/>
            <person name="Castanera R."/>
            <person name="Culley D."/>
            <person name="Daum C."/>
            <person name="Ezra D."/>
            <person name="Gonzalez J."/>
            <person name="Henrissat B."/>
            <person name="Kuo A."/>
            <person name="Liang C."/>
            <person name="Lipzen A."/>
            <person name="Lutzoni F."/>
            <person name="Magnuson J."/>
            <person name="Mondo S."/>
            <person name="Nolan M."/>
            <person name="Ohm R."/>
            <person name="Pangilinan J."/>
            <person name="Park H.-J."/>
            <person name="Ramirez L."/>
            <person name="Alfaro M."/>
            <person name="Sun H."/>
            <person name="Tritt A."/>
            <person name="Yoshinaga Y."/>
            <person name="Zwiers L.-H."/>
            <person name="Turgeon B."/>
            <person name="Goodwin S."/>
            <person name="Spatafora J."/>
            <person name="Crous P."/>
            <person name="Grigoriev I."/>
        </authorList>
    </citation>
    <scope>NUCLEOTIDE SEQUENCE</scope>
    <source>
        <strain evidence="3">CBS 627.86</strain>
    </source>
</reference>
<dbReference type="InterPro" id="IPR012337">
    <property type="entry name" value="RNaseH-like_sf"/>
</dbReference>
<dbReference type="Proteomes" id="UP000799770">
    <property type="component" value="Unassembled WGS sequence"/>
</dbReference>
<feature type="compositionally biased region" description="Polar residues" evidence="1">
    <location>
        <begin position="732"/>
        <end position="741"/>
    </location>
</feature>
<feature type="region of interest" description="Disordered" evidence="1">
    <location>
        <begin position="999"/>
        <end position="1074"/>
    </location>
</feature>
<dbReference type="GO" id="GO:0003676">
    <property type="term" value="F:nucleic acid binding"/>
    <property type="evidence" value="ECO:0007669"/>
    <property type="project" value="InterPro"/>
</dbReference>
<dbReference type="InterPro" id="IPR036397">
    <property type="entry name" value="RNaseH_sf"/>
</dbReference>
<dbReference type="Pfam" id="PF02171">
    <property type="entry name" value="Piwi"/>
    <property type="match status" value="1"/>
</dbReference>
<proteinExistence type="predicted"/>
<protein>
    <recommendedName>
        <fullName evidence="2">Piwi domain-containing protein</fullName>
    </recommendedName>
</protein>
<dbReference type="Gene3D" id="3.30.420.10">
    <property type="entry name" value="Ribonuclease H-like superfamily/Ribonuclease H"/>
    <property type="match status" value="1"/>
</dbReference>
<evidence type="ECO:0000256" key="1">
    <source>
        <dbReference type="SAM" id="MobiDB-lite"/>
    </source>
</evidence>
<name>A0A6A5YTD3_9PLEO</name>
<evidence type="ECO:0000259" key="2">
    <source>
        <dbReference type="PROSITE" id="PS50822"/>
    </source>
</evidence>
<gene>
    <name evidence="3" type="ORF">BDV96DRAFT_651735</name>
</gene>
<feature type="compositionally biased region" description="Polar residues" evidence="1">
    <location>
        <begin position="1011"/>
        <end position="1024"/>
    </location>
</feature>
<dbReference type="PROSITE" id="PS50822">
    <property type="entry name" value="PIWI"/>
    <property type="match status" value="1"/>
</dbReference>